<comment type="similarity">
    <text evidence="2">Belongs to the nematode transthyretin-like family.</text>
</comment>
<organism evidence="5 6">
    <name type="scientific">Bursaphelenchus xylophilus</name>
    <name type="common">Pinewood nematode worm</name>
    <name type="synonym">Aphelenchoides xylophilus</name>
    <dbReference type="NCBI Taxonomy" id="6326"/>
    <lineage>
        <taxon>Eukaryota</taxon>
        <taxon>Metazoa</taxon>
        <taxon>Ecdysozoa</taxon>
        <taxon>Nematoda</taxon>
        <taxon>Chromadorea</taxon>
        <taxon>Rhabditida</taxon>
        <taxon>Tylenchina</taxon>
        <taxon>Tylenchomorpha</taxon>
        <taxon>Aphelenchoidea</taxon>
        <taxon>Aphelenchoididae</taxon>
        <taxon>Bursaphelenchus</taxon>
    </lineage>
</organism>
<evidence type="ECO:0000256" key="2">
    <source>
        <dbReference type="ARBA" id="ARBA00010112"/>
    </source>
</evidence>
<dbReference type="GO" id="GO:0009986">
    <property type="term" value="C:cell surface"/>
    <property type="evidence" value="ECO:0007669"/>
    <property type="project" value="InterPro"/>
</dbReference>
<reference evidence="6" key="1">
    <citation type="submission" date="2016-11" db="UniProtKB">
        <authorList>
            <consortium name="WormBaseParasite"/>
        </authorList>
    </citation>
    <scope>IDENTIFICATION</scope>
</reference>
<dbReference type="eggNOG" id="ENOG502S1IK">
    <property type="taxonomic scope" value="Eukaryota"/>
</dbReference>
<name>A0A1I7RWA4_BURXY</name>
<evidence type="ECO:0000256" key="1">
    <source>
        <dbReference type="ARBA" id="ARBA00004613"/>
    </source>
</evidence>
<dbReference type="GO" id="GO:0005576">
    <property type="term" value="C:extracellular region"/>
    <property type="evidence" value="ECO:0007669"/>
    <property type="project" value="UniProtKB-SubCell"/>
</dbReference>
<dbReference type="Proteomes" id="UP000095284">
    <property type="component" value="Unplaced"/>
</dbReference>
<evidence type="ECO:0000313" key="5">
    <source>
        <dbReference type="Proteomes" id="UP000095284"/>
    </source>
</evidence>
<dbReference type="WBParaSite" id="BXY_0501700.1">
    <property type="protein sequence ID" value="BXY_0501700.1"/>
    <property type="gene ID" value="BXY_0501700"/>
</dbReference>
<evidence type="ECO:0000256" key="4">
    <source>
        <dbReference type="ARBA" id="ARBA00022729"/>
    </source>
</evidence>
<keyword evidence="3" id="KW-0964">Secreted</keyword>
<dbReference type="Gene3D" id="2.60.40.3330">
    <property type="match status" value="1"/>
</dbReference>
<accession>A0A1I7RWA4</accession>
<proteinExistence type="inferred from homology"/>
<dbReference type="InterPro" id="IPR001534">
    <property type="entry name" value="Transthyretin-like"/>
</dbReference>
<protein>
    <submittedName>
        <fullName evidence="6">Transthyretin-like family protein</fullName>
    </submittedName>
</protein>
<dbReference type="InterPro" id="IPR038479">
    <property type="entry name" value="Transthyretin-like_sf"/>
</dbReference>
<keyword evidence="4" id="KW-0732">Signal</keyword>
<dbReference type="PANTHER" id="PTHR21700">
    <property type="entry name" value="TRANSTHYRETIN-LIKE FAMILY PROTEIN-RELATED"/>
    <property type="match status" value="1"/>
</dbReference>
<evidence type="ECO:0000256" key="3">
    <source>
        <dbReference type="ARBA" id="ARBA00022525"/>
    </source>
</evidence>
<comment type="subcellular location">
    <subcellularLocation>
        <location evidence="1">Secreted</location>
    </subcellularLocation>
</comment>
<sequence length="194" mass="21399">MAQATTGKLIVRTTVICCLLQPFPQTVTISIVSIYIHARIDGVGMAFLEMKLFVCLTFCWFVAVSSLPHREVQSVAVTGRLICDGKPASSVKVKLYDADTFTLDDLMGETKTDSDGRLLVRGHAKEFTNIDPKVNVYHHCGDTGKITQKCTKKFSIQIPKSYITHGKERADKIFDIGTLNLNGKLSGEGRDCLN</sequence>
<dbReference type="AlphaFoldDB" id="A0A1I7RWA4"/>
<dbReference type="Pfam" id="PF01060">
    <property type="entry name" value="TTR-52"/>
    <property type="match status" value="1"/>
</dbReference>
<evidence type="ECO:0000313" key="6">
    <source>
        <dbReference type="WBParaSite" id="BXY_0501700.1"/>
    </source>
</evidence>